<feature type="region of interest" description="Disordered" evidence="1">
    <location>
        <begin position="183"/>
        <end position="215"/>
    </location>
</feature>
<reference evidence="2 3" key="1">
    <citation type="submission" date="2018-02" db="EMBL/GenBank/DDBJ databases">
        <title>The genomes of Aspergillus section Nigri reveals drivers in fungal speciation.</title>
        <authorList>
            <consortium name="DOE Joint Genome Institute"/>
            <person name="Vesth T.C."/>
            <person name="Nybo J."/>
            <person name="Theobald S."/>
            <person name="Brandl J."/>
            <person name="Frisvad J.C."/>
            <person name="Nielsen K.F."/>
            <person name="Lyhne E.K."/>
            <person name="Kogle M.E."/>
            <person name="Kuo A."/>
            <person name="Riley R."/>
            <person name="Clum A."/>
            <person name="Nolan M."/>
            <person name="Lipzen A."/>
            <person name="Salamov A."/>
            <person name="Henrissat B."/>
            <person name="Wiebenga A."/>
            <person name="De vries R.P."/>
            <person name="Grigoriev I.V."/>
            <person name="Mortensen U.H."/>
            <person name="Andersen M.R."/>
            <person name="Baker S.E."/>
        </authorList>
    </citation>
    <scope>NUCLEOTIDE SEQUENCE [LARGE SCALE GENOMIC DNA]</scope>
    <source>
        <strain evidence="2 3">CBS 707.79</strain>
    </source>
</reference>
<organism evidence="2 3">
    <name type="scientific">Aspergillus ellipticus CBS 707.79</name>
    <dbReference type="NCBI Taxonomy" id="1448320"/>
    <lineage>
        <taxon>Eukaryota</taxon>
        <taxon>Fungi</taxon>
        <taxon>Dikarya</taxon>
        <taxon>Ascomycota</taxon>
        <taxon>Pezizomycotina</taxon>
        <taxon>Eurotiomycetes</taxon>
        <taxon>Eurotiomycetidae</taxon>
        <taxon>Eurotiales</taxon>
        <taxon>Aspergillaceae</taxon>
        <taxon>Aspergillus</taxon>
        <taxon>Aspergillus subgen. Circumdati</taxon>
    </lineage>
</organism>
<keyword evidence="3" id="KW-1185">Reference proteome</keyword>
<protein>
    <submittedName>
        <fullName evidence="2">Uncharacterized protein</fullName>
    </submittedName>
</protein>
<evidence type="ECO:0000313" key="3">
    <source>
        <dbReference type="Proteomes" id="UP000247810"/>
    </source>
</evidence>
<feature type="compositionally biased region" description="Polar residues" evidence="1">
    <location>
        <begin position="184"/>
        <end position="195"/>
    </location>
</feature>
<dbReference type="EMBL" id="KZ825851">
    <property type="protein sequence ID" value="PYH95549.1"/>
    <property type="molecule type" value="Genomic_DNA"/>
</dbReference>
<evidence type="ECO:0000313" key="2">
    <source>
        <dbReference type="EMBL" id="PYH95549.1"/>
    </source>
</evidence>
<dbReference type="AlphaFoldDB" id="A0A319DDT4"/>
<evidence type="ECO:0000256" key="1">
    <source>
        <dbReference type="SAM" id="MobiDB-lite"/>
    </source>
</evidence>
<gene>
    <name evidence="2" type="ORF">BO71DRAFT_397889</name>
</gene>
<dbReference type="Proteomes" id="UP000247810">
    <property type="component" value="Unassembled WGS sequence"/>
</dbReference>
<sequence length="229" mass="25985">MQEGNTAKIPSNSLRSVPVLASDNEDTAMNSVMSLLGEIDKDVNRLSRKIDRVSVKMQTHFHLLASRILADKDQPRVQLSGWKEYRFASVWILLQKHIQERFQDQLSRVSEAGAGMKRAHGKLLKPEQYRDLCNILQEEFENTARDINNLRELAACDEAPSPTSLNTPRPGVYSHTMTRDHIQTDTFPYSPSATPSGLAERMESEDGTQEGHTFSVEDWQRFADQQESP</sequence>
<accession>A0A319DDT4</accession>
<dbReference type="VEuPathDB" id="FungiDB:BO71DRAFT_397889"/>
<proteinExistence type="predicted"/>
<name>A0A319DDT4_9EURO</name>